<dbReference type="SUPFAM" id="SSF49764">
    <property type="entry name" value="HSP20-like chaperones"/>
    <property type="match status" value="1"/>
</dbReference>
<dbReference type="OrthoDB" id="1806521at2"/>
<dbReference type="InterPro" id="IPR002068">
    <property type="entry name" value="A-crystallin/Hsp20_dom"/>
</dbReference>
<dbReference type="InterPro" id="IPR040612">
    <property type="entry name" value="ArsA_HSP20-like"/>
</dbReference>
<protein>
    <recommendedName>
        <fullName evidence="2">SHSP domain-containing protein</fullName>
    </recommendedName>
</protein>
<evidence type="ECO:0000259" key="2">
    <source>
        <dbReference type="PROSITE" id="PS01031"/>
    </source>
</evidence>
<comment type="similarity">
    <text evidence="1">Belongs to the small heat shock protein (HSP20) family.</text>
</comment>
<dbReference type="KEGG" id="hli:HLI_01890"/>
<dbReference type="EMBL" id="CP026118">
    <property type="protein sequence ID" value="QAS51037.1"/>
    <property type="molecule type" value="Genomic_DNA"/>
</dbReference>
<dbReference type="Proteomes" id="UP000287756">
    <property type="component" value="Chromosome"/>
</dbReference>
<feature type="domain" description="SHSP" evidence="2">
    <location>
        <begin position="36"/>
        <end position="148"/>
    </location>
</feature>
<evidence type="ECO:0000256" key="1">
    <source>
        <dbReference type="PROSITE-ProRule" id="PRU00285"/>
    </source>
</evidence>
<sequence>MDDKRKQLPDLFDQRLHEMVKAVDSFFDESIKQVNQFFQQSSIPVEVIETGTDVTIEAYLPGVQKEQIRIDRFGNQVRIRVENHASKEVTSEDSSFYNKKQAWSQKERIITLPFAVSETSSSASFKNDVLKVMFAKNNSSIKVIDVDN</sequence>
<name>A0A410M8J6_9BACI</name>
<dbReference type="RefSeq" id="WP_128522802.1">
    <property type="nucleotide sequence ID" value="NZ_CP026118.1"/>
</dbReference>
<dbReference type="Gene3D" id="2.60.40.790">
    <property type="match status" value="1"/>
</dbReference>
<dbReference type="AlphaFoldDB" id="A0A410M8J6"/>
<organism evidence="3 4">
    <name type="scientific">Halobacillus litoralis</name>
    <dbReference type="NCBI Taxonomy" id="45668"/>
    <lineage>
        <taxon>Bacteria</taxon>
        <taxon>Bacillati</taxon>
        <taxon>Bacillota</taxon>
        <taxon>Bacilli</taxon>
        <taxon>Bacillales</taxon>
        <taxon>Bacillaceae</taxon>
        <taxon>Halobacillus</taxon>
    </lineage>
</organism>
<reference evidence="3 4" key="1">
    <citation type="submission" date="2018-01" db="EMBL/GenBank/DDBJ databases">
        <title>The whole genome sequencing and assembly of Halobacillus litoralis ERB031 strain.</title>
        <authorList>
            <person name="Lee S.-J."/>
            <person name="Park M.-K."/>
            <person name="Kim J.-Y."/>
            <person name="Lee Y.-J."/>
            <person name="Yi H."/>
            <person name="Bahn Y.-S."/>
            <person name="Kim J.F."/>
            <person name="Lee D.-W."/>
        </authorList>
    </citation>
    <scope>NUCLEOTIDE SEQUENCE [LARGE SCALE GENOMIC DNA]</scope>
    <source>
        <strain evidence="3 4">ERB 031</strain>
    </source>
</reference>
<accession>A0A410M8J6</accession>
<proteinExistence type="inferred from homology"/>
<dbReference type="CDD" id="cd06464">
    <property type="entry name" value="ACD_sHsps-like"/>
    <property type="match status" value="1"/>
</dbReference>
<gene>
    <name evidence="3" type="ORF">HLI_01890</name>
</gene>
<dbReference type="PROSITE" id="PS01031">
    <property type="entry name" value="SHSP"/>
    <property type="match status" value="1"/>
</dbReference>
<evidence type="ECO:0000313" key="4">
    <source>
        <dbReference type="Proteomes" id="UP000287756"/>
    </source>
</evidence>
<evidence type="ECO:0000313" key="3">
    <source>
        <dbReference type="EMBL" id="QAS51037.1"/>
    </source>
</evidence>
<dbReference type="InterPro" id="IPR008978">
    <property type="entry name" value="HSP20-like_chaperone"/>
</dbReference>
<dbReference type="Pfam" id="PF17886">
    <property type="entry name" value="ArsA_HSP20"/>
    <property type="match status" value="1"/>
</dbReference>